<dbReference type="GO" id="GO:0005886">
    <property type="term" value="C:plasma membrane"/>
    <property type="evidence" value="ECO:0007669"/>
    <property type="project" value="TreeGrafter"/>
</dbReference>
<dbReference type="Pfam" id="PF15235">
    <property type="entry name" value="GRIN_C"/>
    <property type="match status" value="1"/>
</dbReference>
<feature type="compositionally biased region" description="Basic and acidic residues" evidence="2">
    <location>
        <begin position="271"/>
        <end position="299"/>
    </location>
</feature>
<feature type="domain" description="G protein-regulated inducer of neurite outgrowth C-terminal" evidence="3">
    <location>
        <begin position="958"/>
        <end position="1065"/>
    </location>
</feature>
<feature type="region of interest" description="Disordered" evidence="2">
    <location>
        <begin position="1017"/>
        <end position="1069"/>
    </location>
</feature>
<feature type="region of interest" description="Disordered" evidence="2">
    <location>
        <begin position="218"/>
        <end position="324"/>
    </location>
</feature>
<dbReference type="InterPro" id="IPR032745">
    <property type="entry name" value="GRIN_C"/>
</dbReference>
<sequence>MDSPKKPQKLQLSKSEADNGNINLPEKRSPISSRIWQEEDPTCNPGFSGEDLSMRNFCIRVQSDHEFMEGSFSFDLAGDSILRAQRENSVESVSHLPVQDPKHVEMSLNKDYRHSDLNTWDTSDSEFQCKRSQECPYTTSVETSQKDNSMDCKMECKTDEGNQHSLNTLINQQPNSDNDATGQGCFSESLSTESKVTKVPEQKVSFCEKHLDLESSTCSSQSSHEIIGVEPDTKETPKDVAETAPYSKNVNAVKEQTQVLPNPSSANSKEPSPEDKNSEEALTKSSRQDIETKISHEKASLVSTEGGTSVTESNQNTNTLSDQVTHRSIAVSPIVPPEGNLSFTFQTATRIPETSNIQYRTVAVSPFVLGEGNSSFSFQSGTATNIQYRSVAVSPIVPSEGSSSFPFQKGIENQETSKVQYRSVAVSPIVPPEGSTSFAFQSGLGTQEKSNVQYRSVAVSPIVPPDGSSSFTFQSAMGTQETSNVHYRSVAVSPIVPPEGSSSFSFQSSMGTQEHSKVQHRSVAVSPFVQTDGSSSFTFQSEHNSQPATDQTGSSNVSKVYTFELASPSQGVVAETRAECRSIAVSPIVPPDESTFTFQMQQIPSNTAMGYQKDSLDLLPKTYSFELTPPNQDVGIQADTRAECVSVAVSPIIPPDESSSFIFQSDQTQKEWTFSCNENKPDCELLTPNNQESGSKPYTTVQYVSVAVSPIVPPEGSSTFTFLAGQGAAGDQGRTKDGQCIENLSKTCNFELIPPSHDAVQANRVEYKSVAVSPIVPPEGSSFTFQSENKKDDPYSKDGKENSNSVNVLSKTYSFALKPPTQDIGVQTDNISEFVSIAVSPFVLSQGPGTFTFQAEGKQQELASKHQDQTKDDNHCQTHDFGTQTDNAVQCTSIAVSPFLHTEGSSFQFQTESPCPSSLNATCSYVLEKPVMKDAEMQVSLSAEMKSVAIDPMTPFRKSTQTSYPEVQVKAKGDHPEPVREVSWDEKGMTWEVYGASMEVEVLGMAIQKHLEKQIEEHGRQKVMTPQNTRGSSVRGASVKSEGKRQPGTFRTFFHRRPHCCSGAGPAVE</sequence>
<evidence type="ECO:0000256" key="1">
    <source>
        <dbReference type="ARBA" id="ARBA00002358"/>
    </source>
</evidence>
<feature type="compositionally biased region" description="Polar residues" evidence="2">
    <location>
        <begin position="246"/>
        <end position="270"/>
    </location>
</feature>
<proteinExistence type="predicted"/>
<comment type="function">
    <text evidence="1">May be involved in neurite outgrowth.</text>
</comment>
<evidence type="ECO:0000256" key="2">
    <source>
        <dbReference type="SAM" id="MobiDB-lite"/>
    </source>
</evidence>
<feature type="region of interest" description="Disordered" evidence="2">
    <location>
        <begin position="778"/>
        <end position="803"/>
    </location>
</feature>
<feature type="compositionally biased region" description="Basic and acidic residues" evidence="2">
    <location>
        <begin position="788"/>
        <end position="801"/>
    </location>
</feature>
<dbReference type="OMA" id="ECKEVAN"/>
<protein>
    <recommendedName>
        <fullName evidence="3">G protein-regulated inducer of neurite outgrowth C-terminal domain-containing protein</fullName>
    </recommendedName>
</protein>
<dbReference type="PANTHER" id="PTHR15718">
    <property type="entry name" value="G PROTEIN-REGULATED INDUCER OF NEURITE OUTGROWTH C-TERMINAL DOMAIN-CONTAINING PROTEIN"/>
    <property type="match status" value="1"/>
</dbReference>
<feature type="region of interest" description="Disordered" evidence="2">
    <location>
        <begin position="1"/>
        <end position="47"/>
    </location>
</feature>
<reference evidence="5" key="1">
    <citation type="journal article" date="2016" name="Nature">
        <title>Genome evolution in the allotetraploid frog Xenopus laevis.</title>
        <authorList>
            <person name="Session A.M."/>
            <person name="Uno Y."/>
            <person name="Kwon T."/>
            <person name="Chapman J.A."/>
            <person name="Toyoda A."/>
            <person name="Takahashi S."/>
            <person name="Fukui A."/>
            <person name="Hikosaka A."/>
            <person name="Suzuki A."/>
            <person name="Kondo M."/>
            <person name="van Heeringen S.J."/>
            <person name="Quigley I."/>
            <person name="Heinz S."/>
            <person name="Ogino H."/>
            <person name="Ochi H."/>
            <person name="Hellsten U."/>
            <person name="Lyons J.B."/>
            <person name="Simakov O."/>
            <person name="Putnam N."/>
            <person name="Stites J."/>
            <person name="Kuroki Y."/>
            <person name="Tanaka T."/>
            <person name="Michiue T."/>
            <person name="Watanabe M."/>
            <person name="Bogdanovic O."/>
            <person name="Lister R."/>
            <person name="Georgiou G."/>
            <person name="Paranjpe S.S."/>
            <person name="van Kruijsbergen I."/>
            <person name="Shu S."/>
            <person name="Carlson J."/>
            <person name="Kinoshita T."/>
            <person name="Ohta Y."/>
            <person name="Mawaribuchi S."/>
            <person name="Jenkins J."/>
            <person name="Grimwood J."/>
            <person name="Schmutz J."/>
            <person name="Mitros T."/>
            <person name="Mozaffari S.V."/>
            <person name="Suzuki Y."/>
            <person name="Haramoto Y."/>
            <person name="Yamamoto T.S."/>
            <person name="Takagi C."/>
            <person name="Heald R."/>
            <person name="Miller K."/>
            <person name="Haudenschild C."/>
            <person name="Kitzman J."/>
            <person name="Nakayama T."/>
            <person name="Izutsu Y."/>
            <person name="Robert J."/>
            <person name="Fortriede J."/>
            <person name="Burns K."/>
            <person name="Lotay V."/>
            <person name="Karimi K."/>
            <person name="Yasuoka Y."/>
            <person name="Dichmann D.S."/>
            <person name="Flajnik M.F."/>
            <person name="Houston D.W."/>
            <person name="Shendure J."/>
            <person name="DuPasquier L."/>
            <person name="Vize P.D."/>
            <person name="Zorn A.M."/>
            <person name="Ito M."/>
            <person name="Marcotte E.M."/>
            <person name="Wallingford J.B."/>
            <person name="Ito Y."/>
            <person name="Asashima M."/>
            <person name="Ueno N."/>
            <person name="Matsuda Y."/>
            <person name="Veenstra G.J."/>
            <person name="Fujiyama A."/>
            <person name="Harland R.M."/>
            <person name="Taira M."/>
            <person name="Rokhsar D.S."/>
        </authorList>
    </citation>
    <scope>NUCLEOTIDE SEQUENCE [LARGE SCALE GENOMIC DNA]</scope>
    <source>
        <strain evidence="5">J</strain>
    </source>
</reference>
<name>A0A974DBD2_XENLA</name>
<dbReference type="Proteomes" id="UP000694892">
    <property type="component" value="Chromosome 3L"/>
</dbReference>
<gene>
    <name evidence="4" type="ORF">XELAEV_18017323mg</name>
</gene>
<feature type="region of interest" description="Disordered" evidence="2">
    <location>
        <begin position="535"/>
        <end position="554"/>
    </location>
</feature>
<dbReference type="AlphaFoldDB" id="A0A974DBD2"/>
<organism evidence="4 5">
    <name type="scientific">Xenopus laevis</name>
    <name type="common">African clawed frog</name>
    <dbReference type="NCBI Taxonomy" id="8355"/>
    <lineage>
        <taxon>Eukaryota</taxon>
        <taxon>Metazoa</taxon>
        <taxon>Chordata</taxon>
        <taxon>Craniata</taxon>
        <taxon>Vertebrata</taxon>
        <taxon>Euteleostomi</taxon>
        <taxon>Amphibia</taxon>
        <taxon>Batrachia</taxon>
        <taxon>Anura</taxon>
        <taxon>Pipoidea</taxon>
        <taxon>Pipidae</taxon>
        <taxon>Xenopodinae</taxon>
        <taxon>Xenopus</taxon>
        <taxon>Xenopus</taxon>
    </lineage>
</organism>
<dbReference type="InterPro" id="IPR026646">
    <property type="entry name" value="GPRIN2-like/GPRIN3"/>
</dbReference>
<feature type="compositionally biased region" description="Polar residues" evidence="2">
    <location>
        <begin position="10"/>
        <end position="22"/>
    </location>
</feature>
<feature type="compositionally biased region" description="Polar residues" evidence="2">
    <location>
        <begin position="301"/>
        <end position="323"/>
    </location>
</feature>
<evidence type="ECO:0000313" key="4">
    <source>
        <dbReference type="EMBL" id="OCT88693.1"/>
    </source>
</evidence>
<evidence type="ECO:0000259" key="3">
    <source>
        <dbReference type="Pfam" id="PF15235"/>
    </source>
</evidence>
<accession>A0A974DBD2</accession>
<evidence type="ECO:0000313" key="5">
    <source>
        <dbReference type="Proteomes" id="UP000694892"/>
    </source>
</evidence>
<dbReference type="GO" id="GO:0031175">
    <property type="term" value="P:neuron projection development"/>
    <property type="evidence" value="ECO:0007669"/>
    <property type="project" value="TreeGrafter"/>
</dbReference>
<dbReference type="EMBL" id="CM004470">
    <property type="protein sequence ID" value="OCT88693.1"/>
    <property type="molecule type" value="Genomic_DNA"/>
</dbReference>
<dbReference type="PANTHER" id="PTHR15718:SF7">
    <property type="entry name" value="G PROTEIN-REGULATED INDUCER OF NEURITE OUTGROWTH 1"/>
    <property type="match status" value="1"/>
</dbReference>
<feature type="compositionally biased region" description="Basic and acidic residues" evidence="2">
    <location>
        <begin position="231"/>
        <end position="241"/>
    </location>
</feature>
<feature type="region of interest" description="Disordered" evidence="2">
    <location>
        <begin position="501"/>
        <end position="521"/>
    </location>
</feature>